<dbReference type="RefSeq" id="WP_034723430.1">
    <property type="nucleotide sequence ID" value="NZ_AWQS01000644.1"/>
</dbReference>
<feature type="non-terminal residue" evidence="1">
    <location>
        <position position="1"/>
    </location>
</feature>
<evidence type="ECO:0000313" key="1">
    <source>
        <dbReference type="EMBL" id="EWT00552.1"/>
    </source>
</evidence>
<accession>W9G5H3</accession>
<dbReference type="EMBL" id="AWQS01000644">
    <property type="protein sequence ID" value="EWT00552.1"/>
    <property type="molecule type" value="Genomic_DNA"/>
</dbReference>
<protein>
    <submittedName>
        <fullName evidence="1">Uncharacterized protein</fullName>
    </submittedName>
</protein>
<keyword evidence="2" id="KW-1185">Reference proteome</keyword>
<feature type="non-terminal residue" evidence="1">
    <location>
        <position position="97"/>
    </location>
</feature>
<organism evidence="1 2">
    <name type="scientific">Intrasporangium chromatireducens Q5-1</name>
    <dbReference type="NCBI Taxonomy" id="584657"/>
    <lineage>
        <taxon>Bacteria</taxon>
        <taxon>Bacillati</taxon>
        <taxon>Actinomycetota</taxon>
        <taxon>Actinomycetes</taxon>
        <taxon>Micrococcales</taxon>
        <taxon>Intrasporangiaceae</taxon>
        <taxon>Intrasporangium</taxon>
    </lineage>
</organism>
<name>W9G5H3_9MICO</name>
<reference evidence="1" key="1">
    <citation type="submission" date="2013-08" db="EMBL/GenBank/DDBJ databases">
        <authorList>
            <person name="Liu H."/>
            <person name="Wang G."/>
        </authorList>
    </citation>
    <scope>NUCLEOTIDE SEQUENCE</scope>
    <source>
        <strain evidence="1">Q5-1</strain>
    </source>
</reference>
<dbReference type="AlphaFoldDB" id="W9G5H3"/>
<dbReference type="Proteomes" id="UP000019494">
    <property type="component" value="Unassembled WGS sequence"/>
</dbReference>
<sequence>ADAVSVIGAALEAKAAGAGHRSIAVVLGRPATTVRGWLRRFAALAEQVRAAFTRLLLALDPLAASVAPRASVSADALEAIGRAAAAAVLRLSAVPVW</sequence>
<evidence type="ECO:0000313" key="2">
    <source>
        <dbReference type="Proteomes" id="UP000019494"/>
    </source>
</evidence>
<proteinExistence type="predicted"/>
<comment type="caution">
    <text evidence="1">The sequence shown here is derived from an EMBL/GenBank/DDBJ whole genome shotgun (WGS) entry which is preliminary data.</text>
</comment>
<gene>
    <name evidence="1" type="ORF">N864_20790</name>
</gene>